<organism evidence="1">
    <name type="scientific">Siphoviridae sp. ctq8D8</name>
    <dbReference type="NCBI Taxonomy" id="2827944"/>
    <lineage>
        <taxon>Viruses</taxon>
        <taxon>Duplodnaviria</taxon>
        <taxon>Heunggongvirae</taxon>
        <taxon>Uroviricota</taxon>
        <taxon>Caudoviricetes</taxon>
    </lineage>
</organism>
<dbReference type="InterPro" id="IPR011335">
    <property type="entry name" value="Restrct_endonuc-II-like"/>
</dbReference>
<sequence>MASKESAVVDAIRRRIAQVWPESVTWKMHGSVYMESGIPDVLCCVEGRLIFLEVKHQKPGESRGHALARTSVEQVRQIRRVRAAGGAACTVLDADEAEWAVREALTGSTLSSMYPVVGAGGDLSGEG</sequence>
<dbReference type="InterPro" id="IPR011856">
    <property type="entry name" value="tRNA_endonuc-like_dom_sf"/>
</dbReference>
<dbReference type="GO" id="GO:0003676">
    <property type="term" value="F:nucleic acid binding"/>
    <property type="evidence" value="ECO:0007669"/>
    <property type="project" value="InterPro"/>
</dbReference>
<proteinExistence type="predicted"/>
<name>A0A8S5SMI9_9CAUD</name>
<evidence type="ECO:0000313" key="1">
    <source>
        <dbReference type="EMBL" id="DAF52182.1"/>
    </source>
</evidence>
<reference evidence="1" key="1">
    <citation type="journal article" date="2021" name="Proc. Natl. Acad. Sci. U.S.A.">
        <title>A Catalog of Tens of Thousands of Viruses from Human Metagenomes Reveals Hidden Associations with Chronic Diseases.</title>
        <authorList>
            <person name="Tisza M.J."/>
            <person name="Buck C.B."/>
        </authorList>
    </citation>
    <scope>NUCLEOTIDE SEQUENCE</scope>
    <source>
        <strain evidence="1">Ctq8D8</strain>
    </source>
</reference>
<protein>
    <submittedName>
        <fullName evidence="1">Nuclease</fullName>
    </submittedName>
</protein>
<dbReference type="Gene3D" id="3.40.1350.10">
    <property type="match status" value="1"/>
</dbReference>
<dbReference type="EMBL" id="BK032630">
    <property type="protein sequence ID" value="DAF52182.1"/>
    <property type="molecule type" value="Genomic_DNA"/>
</dbReference>
<accession>A0A8S5SMI9</accession>
<dbReference type="SUPFAM" id="SSF52980">
    <property type="entry name" value="Restriction endonuclease-like"/>
    <property type="match status" value="1"/>
</dbReference>